<reference evidence="6" key="1">
    <citation type="journal article" date="2021" name="Proc. Natl. Acad. Sci. U.S.A.">
        <title>A Catalog of Tens of Thousands of Viruses from Human Metagenomes Reveals Hidden Associations with Chronic Diseases.</title>
        <authorList>
            <person name="Tisza M.J."/>
            <person name="Buck C.B."/>
        </authorList>
    </citation>
    <scope>NUCLEOTIDE SEQUENCE</scope>
    <source>
        <strain evidence="6">CtqSm5</strain>
    </source>
</reference>
<dbReference type="Pfam" id="PF07460">
    <property type="entry name" value="NUMOD3"/>
    <property type="match status" value="1"/>
</dbReference>
<keyword evidence="6" id="KW-0378">Hydrolase</keyword>
<keyword evidence="6" id="KW-0255">Endonuclease</keyword>
<dbReference type="SMART" id="SM00465">
    <property type="entry name" value="GIYc"/>
    <property type="match status" value="1"/>
</dbReference>
<dbReference type="NCBIfam" id="TIGR01453">
    <property type="entry name" value="grpIintron_endo"/>
    <property type="match status" value="1"/>
</dbReference>
<dbReference type="SUPFAM" id="SSF64496">
    <property type="entry name" value="DNA-binding domain of intron-encoded endonucleases"/>
    <property type="match status" value="1"/>
</dbReference>
<feature type="domain" description="GIY-YIG" evidence="4">
    <location>
        <begin position="3"/>
        <end position="102"/>
    </location>
</feature>
<dbReference type="InterPro" id="IPR006350">
    <property type="entry name" value="Intron_endoG1"/>
</dbReference>
<dbReference type="Gene3D" id="3.40.1440.10">
    <property type="entry name" value="GIY-YIG endonuclease"/>
    <property type="match status" value="1"/>
</dbReference>
<dbReference type="GO" id="GO:0003677">
    <property type="term" value="F:DNA binding"/>
    <property type="evidence" value="ECO:0007669"/>
    <property type="project" value="InterPro"/>
</dbReference>
<dbReference type="EMBL" id="BK032642">
    <property type="protein sequence ID" value="DAF52731.1"/>
    <property type="molecule type" value="Genomic_DNA"/>
</dbReference>
<dbReference type="SMART" id="SM00496">
    <property type="entry name" value="IENR2"/>
    <property type="match status" value="1"/>
</dbReference>
<keyword evidence="6" id="KW-0540">Nuclease</keyword>
<evidence type="ECO:0000259" key="5">
    <source>
        <dbReference type="SMART" id="SM00496"/>
    </source>
</evidence>
<evidence type="ECO:0000256" key="2">
    <source>
        <dbReference type="ARBA" id="ARBA00010045"/>
    </source>
</evidence>
<dbReference type="InterPro" id="IPR035901">
    <property type="entry name" value="GIY-YIG_endonuc_sf"/>
</dbReference>
<accession>A0A8S5SPJ7</accession>
<evidence type="ECO:0000256" key="3">
    <source>
        <dbReference type="ARBA" id="ARBA00022842"/>
    </source>
</evidence>
<keyword evidence="3" id="KW-0460">Magnesium</keyword>
<dbReference type="CDD" id="cd10443">
    <property type="entry name" value="GIY-YIG_HE_Tlr8p_PBC-V_like"/>
    <property type="match status" value="1"/>
</dbReference>
<name>A0A8S5SPJ7_9CAUD</name>
<evidence type="ECO:0000313" key="6">
    <source>
        <dbReference type="EMBL" id="DAF52731.1"/>
    </source>
</evidence>
<sequence length="156" mass="18486">MFTGYIYRHWLINDEEKEKSYIGLTTQALARRWRNGEGYRREGTKFYNAIKKYGWDSFNHEVLETVEANSKEELIQKLKELEKYYIDKYDSFVNGYNMTRGGDDVGLNRGESHHFYGKTHSEETRKKISEGRKKFYANGGERPRGMLGKTHSETYK</sequence>
<proteinExistence type="predicted"/>
<dbReference type="InterPro" id="IPR003611">
    <property type="entry name" value="NUMOD3"/>
</dbReference>
<protein>
    <submittedName>
        <fullName evidence="6">Intron associated endonuclease</fullName>
    </submittedName>
</protein>
<evidence type="ECO:0000259" key="4">
    <source>
        <dbReference type="SMART" id="SM00465"/>
    </source>
</evidence>
<feature type="domain" description="Nuclease associated modular" evidence="5">
    <location>
        <begin position="116"/>
        <end position="132"/>
    </location>
</feature>
<comment type="similarity">
    <text evidence="2">To endonucleases of group I introns of fungi and phage.</text>
</comment>
<organism evidence="6">
    <name type="scientific">Siphoviridae sp. ctqSm5</name>
    <dbReference type="NCBI Taxonomy" id="2827949"/>
    <lineage>
        <taxon>Viruses</taxon>
        <taxon>Duplodnaviria</taxon>
        <taxon>Heunggongvirae</taxon>
        <taxon>Uroviricota</taxon>
        <taxon>Caudoviricetes</taxon>
    </lineage>
</organism>
<evidence type="ECO:0000256" key="1">
    <source>
        <dbReference type="ARBA" id="ARBA00001946"/>
    </source>
</evidence>
<dbReference type="GO" id="GO:0004519">
    <property type="term" value="F:endonuclease activity"/>
    <property type="evidence" value="ECO:0007669"/>
    <property type="project" value="UniProtKB-KW"/>
</dbReference>
<dbReference type="InterPro" id="IPR000305">
    <property type="entry name" value="GIY-YIG_endonuc"/>
</dbReference>
<dbReference type="SUPFAM" id="SSF82771">
    <property type="entry name" value="GIY-YIG endonuclease"/>
    <property type="match status" value="1"/>
</dbReference>
<comment type="cofactor">
    <cofactor evidence="1">
        <name>Mg(2+)</name>
        <dbReference type="ChEBI" id="CHEBI:18420"/>
    </cofactor>
</comment>